<evidence type="ECO:0000259" key="3">
    <source>
        <dbReference type="Pfam" id="PF13360"/>
    </source>
</evidence>
<dbReference type="SUPFAM" id="SSF50998">
    <property type="entry name" value="Quinoprotein alcohol dehydrogenase-like"/>
    <property type="match status" value="1"/>
</dbReference>
<reference evidence="4 5" key="1">
    <citation type="submission" date="2024-09" db="EMBL/GenBank/DDBJ databases">
        <authorList>
            <person name="Sun Q."/>
            <person name="Mori K."/>
        </authorList>
    </citation>
    <scope>NUCLEOTIDE SEQUENCE [LARGE SCALE GENOMIC DNA]</scope>
    <source>
        <strain evidence="4 5">JCM 3307</strain>
    </source>
</reference>
<dbReference type="Gene3D" id="2.130.10.10">
    <property type="entry name" value="YVTN repeat-like/Quinoprotein amine dehydrogenase"/>
    <property type="match status" value="1"/>
</dbReference>
<name>A0ABV5MDX5_9ACTN</name>
<dbReference type="Pfam" id="PF13360">
    <property type="entry name" value="PQQ_2"/>
    <property type="match status" value="1"/>
</dbReference>
<keyword evidence="5" id="KW-1185">Reference proteome</keyword>
<keyword evidence="2" id="KW-1133">Transmembrane helix</keyword>
<dbReference type="RefSeq" id="WP_223104869.1">
    <property type="nucleotide sequence ID" value="NZ_CP061913.1"/>
</dbReference>
<accession>A0ABV5MDX5</accession>
<dbReference type="Proteomes" id="UP001589608">
    <property type="component" value="Unassembled WGS sequence"/>
</dbReference>
<comment type="caution">
    <text evidence="4">The sequence shown here is derived from an EMBL/GenBank/DDBJ whole genome shotgun (WGS) entry which is preliminary data.</text>
</comment>
<evidence type="ECO:0000313" key="4">
    <source>
        <dbReference type="EMBL" id="MFB9447060.1"/>
    </source>
</evidence>
<sequence length="500" mass="52326">MSTELESYFAALRDDADTLPAAPPAAARHRGERRRRRNAVLVTATAFAAVAAVVIALGFGLPRGGPPADRVTTPPAPVETDPVPKFQPLTPVPTGIALGTAGTPVPGTSTTIGDRAFVCWPGPGGQTTVAAIDLPTGATAWGPVKLAAFADFAAVYYHPGYVLVMGRNDDGTKPDGAIFALDPRTGRTLLHVDVDNFEADDIIIGVSTLVIASRTDGQTRGYDYATGEVRWTVPDPASRIVHSLPMQHGSGRPAAAGRASLGGAVLATDQFVQLTEDGTAILRDLATGVEKARRPGADKPGTVGIMMATALDGILYTTDHTTLKALRATNLTDSTPTTEIYKTPQRVGIGPPFVCGKAWICFKESTEDPGYFVGFDTERRQVVWRQDGAADTVQVVGDRTLLVLSGATAEDRSAVIDPSGRQLLKPSAQAGRVTWVTSQSALVFTAKPNSGQDREVAGLAPLDGDPVPLGSIGTVTGCSSSRTHLICIAAAGIKVWRFAT</sequence>
<feature type="domain" description="Pyrrolo-quinoline quinone repeat" evidence="3">
    <location>
        <begin position="127"/>
        <end position="302"/>
    </location>
</feature>
<keyword evidence="2" id="KW-0812">Transmembrane</keyword>
<protein>
    <submittedName>
        <fullName evidence="4">PQQ-binding-like beta-propeller repeat protein</fullName>
    </submittedName>
</protein>
<keyword evidence="2" id="KW-0472">Membrane</keyword>
<feature type="region of interest" description="Disordered" evidence="1">
    <location>
        <begin position="64"/>
        <end position="86"/>
    </location>
</feature>
<proteinExistence type="predicted"/>
<feature type="transmembrane region" description="Helical" evidence="2">
    <location>
        <begin position="38"/>
        <end position="61"/>
    </location>
</feature>
<evidence type="ECO:0000256" key="1">
    <source>
        <dbReference type="SAM" id="MobiDB-lite"/>
    </source>
</evidence>
<organism evidence="4 5">
    <name type="scientific">Dactylosporangium vinaceum</name>
    <dbReference type="NCBI Taxonomy" id="53362"/>
    <lineage>
        <taxon>Bacteria</taxon>
        <taxon>Bacillati</taxon>
        <taxon>Actinomycetota</taxon>
        <taxon>Actinomycetes</taxon>
        <taxon>Micromonosporales</taxon>
        <taxon>Micromonosporaceae</taxon>
        <taxon>Dactylosporangium</taxon>
    </lineage>
</organism>
<dbReference type="InterPro" id="IPR015943">
    <property type="entry name" value="WD40/YVTN_repeat-like_dom_sf"/>
</dbReference>
<evidence type="ECO:0000313" key="5">
    <source>
        <dbReference type="Proteomes" id="UP001589608"/>
    </source>
</evidence>
<dbReference type="InterPro" id="IPR002372">
    <property type="entry name" value="PQQ_rpt_dom"/>
</dbReference>
<evidence type="ECO:0000256" key="2">
    <source>
        <dbReference type="SAM" id="Phobius"/>
    </source>
</evidence>
<gene>
    <name evidence="4" type="ORF">ACFFTR_28560</name>
</gene>
<dbReference type="InterPro" id="IPR011047">
    <property type="entry name" value="Quinoprotein_ADH-like_sf"/>
</dbReference>
<dbReference type="EMBL" id="JBHMCA010000051">
    <property type="protein sequence ID" value="MFB9447060.1"/>
    <property type="molecule type" value="Genomic_DNA"/>
</dbReference>